<dbReference type="GO" id="GO:0000976">
    <property type="term" value="F:transcription cis-regulatory region binding"/>
    <property type="evidence" value="ECO:0007669"/>
    <property type="project" value="TreeGrafter"/>
</dbReference>
<comment type="subcellular location">
    <subcellularLocation>
        <location evidence="1">Nucleus</location>
    </subcellularLocation>
</comment>
<feature type="region of interest" description="Disordered" evidence="3">
    <location>
        <begin position="1"/>
        <end position="23"/>
    </location>
</feature>
<dbReference type="SMART" id="SM00066">
    <property type="entry name" value="GAL4"/>
    <property type="match status" value="1"/>
</dbReference>
<dbReference type="Pfam" id="PF11951">
    <property type="entry name" value="Fungal_trans_2"/>
    <property type="match status" value="1"/>
</dbReference>
<dbReference type="AlphaFoldDB" id="A0AAJ0EP49"/>
<dbReference type="InterPro" id="IPR021858">
    <property type="entry name" value="Fun_TF"/>
</dbReference>
<dbReference type="InterPro" id="IPR036864">
    <property type="entry name" value="Zn2-C6_fun-type_DNA-bd_sf"/>
</dbReference>
<dbReference type="GO" id="GO:0000981">
    <property type="term" value="F:DNA-binding transcription factor activity, RNA polymerase II-specific"/>
    <property type="evidence" value="ECO:0007669"/>
    <property type="project" value="InterPro"/>
</dbReference>
<dbReference type="Pfam" id="PF00172">
    <property type="entry name" value="Zn_clus"/>
    <property type="match status" value="1"/>
</dbReference>
<feature type="region of interest" description="Disordered" evidence="3">
    <location>
        <begin position="77"/>
        <end position="106"/>
    </location>
</feature>
<dbReference type="Proteomes" id="UP001224890">
    <property type="component" value="Unassembled WGS sequence"/>
</dbReference>
<evidence type="ECO:0000313" key="5">
    <source>
        <dbReference type="EMBL" id="KAK1671286.1"/>
    </source>
</evidence>
<evidence type="ECO:0000313" key="6">
    <source>
        <dbReference type="Proteomes" id="UP001224890"/>
    </source>
</evidence>
<evidence type="ECO:0000256" key="2">
    <source>
        <dbReference type="ARBA" id="ARBA00023242"/>
    </source>
</evidence>
<dbReference type="RefSeq" id="XP_060425289.1">
    <property type="nucleotide sequence ID" value="XM_060575809.1"/>
</dbReference>
<dbReference type="GO" id="GO:0008270">
    <property type="term" value="F:zinc ion binding"/>
    <property type="evidence" value="ECO:0007669"/>
    <property type="project" value="InterPro"/>
</dbReference>
<proteinExistence type="predicted"/>
<dbReference type="InterPro" id="IPR001138">
    <property type="entry name" value="Zn2Cys6_DnaBD"/>
</dbReference>
<feature type="domain" description="Zn(2)-C6 fungal-type" evidence="4">
    <location>
        <begin position="26"/>
        <end position="54"/>
    </location>
</feature>
<dbReference type="GO" id="GO:0005634">
    <property type="term" value="C:nucleus"/>
    <property type="evidence" value="ECO:0007669"/>
    <property type="project" value="UniProtKB-SubCell"/>
</dbReference>
<protein>
    <submittedName>
        <fullName evidence="5">Fungal-specific transcription factor domain-containing protein</fullName>
    </submittedName>
</protein>
<dbReference type="SUPFAM" id="SSF57701">
    <property type="entry name" value="Zn2/Cys6 DNA-binding domain"/>
    <property type="match status" value="1"/>
</dbReference>
<evidence type="ECO:0000256" key="3">
    <source>
        <dbReference type="SAM" id="MobiDB-lite"/>
    </source>
</evidence>
<keyword evidence="2" id="KW-0539">Nucleus</keyword>
<dbReference type="GO" id="GO:0045944">
    <property type="term" value="P:positive regulation of transcription by RNA polymerase II"/>
    <property type="evidence" value="ECO:0007669"/>
    <property type="project" value="TreeGrafter"/>
</dbReference>
<dbReference type="PROSITE" id="PS50048">
    <property type="entry name" value="ZN2_CY6_FUNGAL_2"/>
    <property type="match status" value="1"/>
</dbReference>
<dbReference type="GeneID" id="85460335"/>
<comment type="caution">
    <text evidence="5">The sequence shown here is derived from an EMBL/GenBank/DDBJ whole genome shotgun (WGS) entry which is preliminary data.</text>
</comment>
<keyword evidence="6" id="KW-1185">Reference proteome</keyword>
<dbReference type="PANTHER" id="PTHR37534">
    <property type="entry name" value="TRANSCRIPTIONAL ACTIVATOR PROTEIN UGA3"/>
    <property type="match status" value="1"/>
</dbReference>
<dbReference type="EMBL" id="JAHMHR010000048">
    <property type="protein sequence ID" value="KAK1671286.1"/>
    <property type="molecule type" value="Genomic_DNA"/>
</dbReference>
<sequence length="519" mass="58787">MSSTTFTIMLPSPQPSSSPESPEKRRCWECQRRRLVCDSVKPVCNKCRASGIVCPGYDDRKPLTWLAPGKVTCRTRRKGRGVDKGTGTTKIIKRTPRPKRPEEPLDSEALAKAASRIKIGGELVFHSTLRTDICDVFEAVQYYNDVFYPYTKSGHSRKSNVFIAEIPLKVVKYLPVSIAHNLVGIAYHHRMLVQKEWKNDCPSILHAQHRMHHHRGLSIRAINEDIANPKTQSSDVVLTGVILLLQSEINACITPHWRHHVDGLLAMLEYRGGARKWATSATYLQAMVLSFMIVMTSANTTSPPHDQVTICPQEEFMDLIQEFYPLGLHPHIPCPMPLFLEISRINHLRAEVSKEHEAMDKSTANVVAEEIVARIESFDGTDCDSFYENRHHRDLIASIFHSAVAVFCISSLQSVGALPKVHRLTMLRTMHGNRLYSLMEETRNHPQVRKSVQWPLVVAGIEASVRVDKRRLVGELYLEQAKDIATPLPMHAKNVLRTFWDGGATDWDECFDQPYAFVS</sequence>
<gene>
    <name evidence="5" type="ORF">BDP55DRAFT_676328</name>
</gene>
<name>A0AAJ0EP49_9PEZI</name>
<reference evidence="5" key="1">
    <citation type="submission" date="2021-06" db="EMBL/GenBank/DDBJ databases">
        <title>Comparative genomics, transcriptomics and evolutionary studies reveal genomic signatures of adaptation to plant cell wall in hemibiotrophic fungi.</title>
        <authorList>
            <consortium name="DOE Joint Genome Institute"/>
            <person name="Baroncelli R."/>
            <person name="Diaz J.F."/>
            <person name="Benocci T."/>
            <person name="Peng M."/>
            <person name="Battaglia E."/>
            <person name="Haridas S."/>
            <person name="Andreopoulos W."/>
            <person name="Labutti K."/>
            <person name="Pangilinan J."/>
            <person name="Floch G.L."/>
            <person name="Makela M.R."/>
            <person name="Henrissat B."/>
            <person name="Grigoriev I.V."/>
            <person name="Crouch J.A."/>
            <person name="De Vries R.P."/>
            <person name="Sukno S.A."/>
            <person name="Thon M.R."/>
        </authorList>
    </citation>
    <scope>NUCLEOTIDE SEQUENCE</scope>
    <source>
        <strain evidence="5">CBS 193.32</strain>
    </source>
</reference>
<evidence type="ECO:0000256" key="1">
    <source>
        <dbReference type="ARBA" id="ARBA00004123"/>
    </source>
</evidence>
<evidence type="ECO:0000259" key="4">
    <source>
        <dbReference type="PROSITE" id="PS50048"/>
    </source>
</evidence>
<dbReference type="PANTHER" id="PTHR37534:SF48">
    <property type="entry name" value="FINGER DOMAIN PROTEIN, PUTATIVE-RELATED"/>
    <property type="match status" value="1"/>
</dbReference>
<organism evidence="5 6">
    <name type="scientific">Colletotrichum godetiae</name>
    <dbReference type="NCBI Taxonomy" id="1209918"/>
    <lineage>
        <taxon>Eukaryota</taxon>
        <taxon>Fungi</taxon>
        <taxon>Dikarya</taxon>
        <taxon>Ascomycota</taxon>
        <taxon>Pezizomycotina</taxon>
        <taxon>Sordariomycetes</taxon>
        <taxon>Hypocreomycetidae</taxon>
        <taxon>Glomerellales</taxon>
        <taxon>Glomerellaceae</taxon>
        <taxon>Colletotrichum</taxon>
        <taxon>Colletotrichum acutatum species complex</taxon>
    </lineage>
</organism>
<accession>A0AAJ0EP49</accession>